<evidence type="ECO:0000259" key="13">
    <source>
        <dbReference type="Pfam" id="PF05658"/>
    </source>
</evidence>
<evidence type="ECO:0000313" key="15">
    <source>
        <dbReference type="EMBL" id="PWD94298.1"/>
    </source>
</evidence>
<feature type="domain" description="Trimeric autotransporter adhesin YadA-like stalk" evidence="14">
    <location>
        <begin position="699"/>
        <end position="727"/>
    </location>
</feature>
<evidence type="ECO:0000256" key="10">
    <source>
        <dbReference type="ARBA" id="ARBA00023237"/>
    </source>
</evidence>
<keyword evidence="9" id="KW-0472">Membrane</keyword>
<feature type="domain" description="Trimeric autotransporter adhesin YadA-like stalk" evidence="14">
    <location>
        <begin position="306"/>
        <end position="342"/>
    </location>
</feature>
<dbReference type="Pfam" id="PF05662">
    <property type="entry name" value="YadA_stalk"/>
    <property type="match status" value="6"/>
</dbReference>
<proteinExistence type="inferred from homology"/>
<keyword evidence="4" id="KW-0813">Transport</keyword>
<evidence type="ECO:0000256" key="3">
    <source>
        <dbReference type="ARBA" id="ARBA00005848"/>
    </source>
</evidence>
<evidence type="ECO:0000256" key="4">
    <source>
        <dbReference type="ARBA" id="ARBA00022448"/>
    </source>
</evidence>
<feature type="domain" description="Trimeric autotransporter adhesin YadA-like stalk" evidence="14">
    <location>
        <begin position="1065"/>
        <end position="1099"/>
    </location>
</feature>
<evidence type="ECO:0000256" key="9">
    <source>
        <dbReference type="ARBA" id="ARBA00023136"/>
    </source>
</evidence>
<name>A0ABX5L303_9GAMM</name>
<dbReference type="SUPFAM" id="SSF101967">
    <property type="entry name" value="Adhesin YadA, collagen-binding domain"/>
    <property type="match status" value="2"/>
</dbReference>
<feature type="domain" description="Trimeric autotransporter adhesin YadA-like stalk" evidence="14">
    <location>
        <begin position="510"/>
        <end position="549"/>
    </location>
</feature>
<sequence length="1306" mass="141123">MREKLSVFPRFLSVLLMKIIPILRIFLFFYPFPLKKIPIVFIYKKKLNRRVLMMKNLKLGNKNVFASKGMGNDRANFSLNRSLLSLSLLVALSGYSSPILASSLRQMEELSDDSLLVKTKETIDQALYCEAGGDRALTQLPYIGEPLASFLEVKKGGIFSFSTSRSILKDNFSDIVIDQEKLSISIGNNAQSNHFYALAIGANSRADGNVSIAIGADSQAKGGSSLSIGSQSVAEMYGSTAIGTEAKSTQMFATAIGFQAKALGGASMALGYGASANGNNSIALGNMSIAEKEDEVSFGNTLLKRKLVNVGKGEISEHSTDAINGSQLHQTNETVKNIDQRVINHENKMTNIDQRVTENGDKIIHLGDRVTVNEEDIKHIGDQITRITESTGKQFTGIETAFGAGANFDAGGTLKQPNYSEALGLEEAGRIKDGVEAGFQYVGKTLGEHDLRIEQNQTDIANITQGAAGLVKLDHNRIVIDNRLPGVTAATLFDIANIDQKGESVARHLTGVAEGEISEHSTDAINGSQLHQTNETVKNIDQRVTENGDKIIHLGDRVTVNEEDIKHIGDQITGIIESTGKQLTGIETAFGAGANFDAGGTLKQPNYSEALGLEEAGRIKDGVEAGFQYVGKTLGEHDLRIEQNQTDIANITQGTAGLVKLDRDRIVIDNLLPGVTAATLFDIANIDQNGQLVARHLMGVAEGEISEHSTDAINGSQLHQTNEKVEDIDQRVINHERKITNIDRRVTDNGDKIINLGDRIIVNEEGIKNIGDQITGIIESTGKQLTGIETAFGAGANFDAGGTLKQPNYSEALGLEEAGRIKDGVEAGFQYVGKTLGEHDLRIEQNHTDIANITQGTAGLVKLDHNRIVIDNLLAKDAMIFDFSNSHKDRTVTGIAAGSIAQDSSDAVNGAQLFETQQRIENISTVNQQNLEGIADAFGGGAHVENGVLKGVDFTDSLAADRPIKSVNDGFSYVTERLDDHENRLDQHSTKLENHENRLDQHNTKLENHENRLTNIESNISNITEGKAGLIQLSEDRKTLVMDNHLGQDADTFDISNSADGRTLTGVNSGQVKENSKDAINGGQLYASNQSIAEIFGGGATIDKEGYVSTPEYRFGDEAIFNNVGDSLTYLNNKIQEHGIFSLDRDKNQIIIAENQDINRETVVNIGDRKIVGVANGLVEKGSQDAINGSQLWKTNQQVAANSNQIKHINNTLNHYNNRLSHLEQSVQQNRKVASAGISSAIAMSAIPYSSSGKHSFGMGVGSYDGEAAVSMGVIFNLSHDARFKIQGSYDTQNRAGVGVGFAIDF</sequence>
<keyword evidence="16" id="KW-1185">Reference proteome</keyword>
<dbReference type="Gene3D" id="1.20.5.170">
    <property type="match status" value="7"/>
</dbReference>
<evidence type="ECO:0008006" key="17">
    <source>
        <dbReference type="Google" id="ProtNLM"/>
    </source>
</evidence>
<feature type="domain" description="Trimeric autotransporter adhesin YadA-like stalk" evidence="14">
    <location>
        <begin position="892"/>
        <end position="928"/>
    </location>
</feature>
<evidence type="ECO:0000256" key="5">
    <source>
        <dbReference type="ARBA" id="ARBA00022452"/>
    </source>
</evidence>
<dbReference type="InterPro" id="IPR008640">
    <property type="entry name" value="Adhesin_Head_dom"/>
</dbReference>
<dbReference type="InterPro" id="IPR008635">
    <property type="entry name" value="Coiled_stalk_dom"/>
</dbReference>
<evidence type="ECO:0000256" key="2">
    <source>
        <dbReference type="ARBA" id="ARBA00004442"/>
    </source>
</evidence>
<protein>
    <recommendedName>
        <fullName evidence="17">Trimeric autotransporter adhesin YadA-like C-terminal membrane anchor domain-containing protein</fullName>
    </recommendedName>
</protein>
<evidence type="ECO:0000313" key="16">
    <source>
        <dbReference type="Proteomes" id="UP000245217"/>
    </source>
</evidence>
<dbReference type="InterPro" id="IPR045584">
    <property type="entry name" value="Pilin-like"/>
</dbReference>
<dbReference type="Gene3D" id="1.20.5.340">
    <property type="match status" value="1"/>
</dbReference>
<dbReference type="Pfam" id="PF05658">
    <property type="entry name" value="YadA_head"/>
    <property type="match status" value="3"/>
</dbReference>
<dbReference type="EMBL" id="QEWV01000001">
    <property type="protein sequence ID" value="PWD94298.1"/>
    <property type="molecule type" value="Genomic_DNA"/>
</dbReference>
<dbReference type="Gene3D" id="2.150.10.10">
    <property type="entry name" value="Serralysin-like metalloprotease, C-terminal"/>
    <property type="match status" value="1"/>
</dbReference>
<dbReference type="Proteomes" id="UP000245217">
    <property type="component" value="Unassembled WGS sequence"/>
</dbReference>
<comment type="subcellular location">
    <subcellularLocation>
        <location evidence="2">Cell outer membrane</location>
    </subcellularLocation>
    <subcellularLocation>
        <location evidence="1">Cell surface</location>
    </subcellularLocation>
</comment>
<feature type="domain" description="Trimeric autotransporter adhesin YadA-like C-terminal membrane anchor" evidence="12">
    <location>
        <begin position="1251"/>
        <end position="1306"/>
    </location>
</feature>
<feature type="domain" description="Trimeric autotransporter adhesin YadA-like head" evidence="13">
    <location>
        <begin position="196"/>
        <end position="218"/>
    </location>
</feature>
<evidence type="ECO:0000256" key="11">
    <source>
        <dbReference type="SAM" id="Coils"/>
    </source>
</evidence>
<organism evidence="15 16">
    <name type="scientific">Ignatzschineria cameli</name>
    <dbReference type="NCBI Taxonomy" id="2182793"/>
    <lineage>
        <taxon>Bacteria</taxon>
        <taxon>Pseudomonadati</taxon>
        <taxon>Pseudomonadota</taxon>
        <taxon>Gammaproteobacteria</taxon>
        <taxon>Cardiobacteriales</taxon>
        <taxon>Ignatzschineriaceae</taxon>
        <taxon>Ignatzschineria</taxon>
    </lineage>
</organism>
<reference evidence="16" key="1">
    <citation type="submission" date="2018-05" db="EMBL/GenBank/DDBJ databases">
        <title>Ignatzschineria dubaiensis sp. nov., isolated from necrotic foot tissues of dromedaries (Camelus dromedarius) and associated maggots in Dubai, United Arab Emirates.</title>
        <authorList>
            <person name="Tsang C.C."/>
            <person name="Tang J.Y.M."/>
            <person name="Fong J.Y.H."/>
            <person name="Kinne J."/>
            <person name="Lee H.H."/>
            <person name="Joseph M."/>
            <person name="Jose S."/>
            <person name="Schuster R.K."/>
            <person name="Tang Y."/>
            <person name="Sivakumar S."/>
            <person name="Chen J.H.K."/>
            <person name="Teng J.L.L."/>
            <person name="Lau S.K.P."/>
            <person name="Wernery U."/>
            <person name="Woo P.C.Y."/>
        </authorList>
    </citation>
    <scope>NUCLEOTIDE SEQUENCE [LARGE SCALE GENOMIC DNA]</scope>
    <source>
        <strain evidence="16">UAE-HKU58</strain>
    </source>
</reference>
<dbReference type="SUPFAM" id="SSF57997">
    <property type="entry name" value="Tropomyosin"/>
    <property type="match status" value="1"/>
</dbReference>
<keyword evidence="8" id="KW-0653">Protein transport</keyword>
<keyword evidence="6" id="KW-0812">Transmembrane</keyword>
<dbReference type="InterPro" id="IPR011049">
    <property type="entry name" value="Serralysin-like_metalloprot_C"/>
</dbReference>
<dbReference type="Gene3D" id="3.30.1300.30">
    <property type="entry name" value="GSPII I/J protein-like"/>
    <property type="match status" value="1"/>
</dbReference>
<dbReference type="SUPFAM" id="SSF54523">
    <property type="entry name" value="Pili subunits"/>
    <property type="match status" value="1"/>
</dbReference>
<dbReference type="InterPro" id="IPR005594">
    <property type="entry name" value="YadA_C"/>
</dbReference>
<dbReference type="Gene3D" id="2.60.40.4050">
    <property type="match status" value="1"/>
</dbReference>
<keyword evidence="7" id="KW-0732">Signal</keyword>
<evidence type="ECO:0000256" key="6">
    <source>
        <dbReference type="ARBA" id="ARBA00022692"/>
    </source>
</evidence>
<comment type="similarity">
    <text evidence="3">Belongs to the autotransporter-2 (AT-2) (TC 1.B.40) family.</text>
</comment>
<accession>A0ABX5L303</accession>
<feature type="coiled-coil region" evidence="11">
    <location>
        <begin position="978"/>
        <end position="1026"/>
    </location>
</feature>
<keyword evidence="11" id="KW-0175">Coiled coil</keyword>
<evidence type="ECO:0000256" key="8">
    <source>
        <dbReference type="ARBA" id="ARBA00022927"/>
    </source>
</evidence>
<evidence type="ECO:0000256" key="7">
    <source>
        <dbReference type="ARBA" id="ARBA00022729"/>
    </source>
</evidence>
<feature type="domain" description="Trimeric autotransporter adhesin YadA-like head" evidence="13">
    <location>
        <begin position="236"/>
        <end position="260"/>
    </location>
</feature>
<evidence type="ECO:0000259" key="12">
    <source>
        <dbReference type="Pfam" id="PF03895"/>
    </source>
</evidence>
<dbReference type="CDD" id="cd12820">
    <property type="entry name" value="LbR_YadA-like"/>
    <property type="match status" value="1"/>
</dbReference>
<keyword evidence="10" id="KW-0998">Cell outer membrane</keyword>
<keyword evidence="5" id="KW-1134">Transmembrane beta strand</keyword>
<dbReference type="Pfam" id="PF03895">
    <property type="entry name" value="YadA_anchor"/>
    <property type="match status" value="1"/>
</dbReference>
<feature type="domain" description="Trimeric autotransporter adhesin YadA-like head" evidence="13">
    <location>
        <begin position="263"/>
        <end position="286"/>
    </location>
</feature>
<evidence type="ECO:0000256" key="1">
    <source>
        <dbReference type="ARBA" id="ARBA00004241"/>
    </source>
</evidence>
<feature type="domain" description="Trimeric autotransporter adhesin YadA-like stalk" evidence="14">
    <location>
        <begin position="1170"/>
        <end position="1213"/>
    </location>
</feature>
<comment type="caution">
    <text evidence="15">The sequence shown here is derived from an EMBL/GenBank/DDBJ whole genome shotgun (WGS) entry which is preliminary data.</text>
</comment>
<evidence type="ECO:0000259" key="14">
    <source>
        <dbReference type="Pfam" id="PF05662"/>
    </source>
</evidence>
<gene>
    <name evidence="15" type="ORF">DC078_01790</name>
</gene>